<accession>A0A1E1KNF5</accession>
<sequence>MLQDVEHDHTTVYPKFSASGAQNCHSKVTTIRRQGVVERISVQCYLYDEIFEVGSFPGRVSSHEVPLRETDSWPVKWLVEILRLTYLKTHLLANFSDRLHAAARTSIGGVGYNQHTELVRVGDERFLDAVVLLENGIKHVKVHHIKREIRRLLKKGVDKGKLKSSGLTSRLGSEIIGKSLGRLPFITRKGHLVLGTEHATQGDFVALIKSSQIPFILRRQNDGQYQLIGEAYVDGIMDEEAIENPKWGEVILV</sequence>
<gene>
    <name evidence="1" type="ORF">RAG0_07899</name>
</gene>
<reference evidence="2" key="1">
    <citation type="submission" date="2016-03" db="EMBL/GenBank/DDBJ databases">
        <authorList>
            <person name="Guldener U."/>
        </authorList>
    </citation>
    <scope>NUCLEOTIDE SEQUENCE [LARGE SCALE GENOMIC DNA]</scope>
    <source>
        <strain evidence="2">04CH-RAC-A.6.1</strain>
    </source>
</reference>
<keyword evidence="2" id="KW-1185">Reference proteome</keyword>
<dbReference type="Pfam" id="PF26639">
    <property type="entry name" value="Het-6_barrel"/>
    <property type="match status" value="1"/>
</dbReference>
<dbReference type="AlphaFoldDB" id="A0A1E1KNF5"/>
<name>A0A1E1KNF5_9HELO</name>
<organism evidence="1 2">
    <name type="scientific">Rhynchosporium agropyri</name>
    <dbReference type="NCBI Taxonomy" id="914238"/>
    <lineage>
        <taxon>Eukaryota</taxon>
        <taxon>Fungi</taxon>
        <taxon>Dikarya</taxon>
        <taxon>Ascomycota</taxon>
        <taxon>Pezizomycotina</taxon>
        <taxon>Leotiomycetes</taxon>
        <taxon>Helotiales</taxon>
        <taxon>Ploettnerulaceae</taxon>
        <taxon>Rhynchosporium</taxon>
    </lineage>
</organism>
<evidence type="ECO:0000313" key="1">
    <source>
        <dbReference type="EMBL" id="CZS99531.1"/>
    </source>
</evidence>
<evidence type="ECO:0000313" key="2">
    <source>
        <dbReference type="Proteomes" id="UP000178912"/>
    </source>
</evidence>
<dbReference type="OrthoDB" id="2157530at2759"/>
<protein>
    <submittedName>
        <fullName evidence="1">Uncharacterized protein</fullName>
    </submittedName>
</protein>
<dbReference type="Proteomes" id="UP000178912">
    <property type="component" value="Unassembled WGS sequence"/>
</dbReference>
<dbReference type="EMBL" id="FJUX01000041">
    <property type="protein sequence ID" value="CZS99531.1"/>
    <property type="molecule type" value="Genomic_DNA"/>
</dbReference>
<proteinExistence type="predicted"/>